<dbReference type="OrthoDB" id="3219396at2759"/>
<evidence type="ECO:0000313" key="1">
    <source>
        <dbReference type="EMBL" id="RMZ69655.1"/>
    </source>
</evidence>
<dbReference type="AlphaFoldDB" id="A0A3M7M563"/>
<evidence type="ECO:0000313" key="2">
    <source>
        <dbReference type="Proteomes" id="UP000265663"/>
    </source>
</evidence>
<organism evidence="1 2">
    <name type="scientific">Pyrenophora seminiperda CCB06</name>
    <dbReference type="NCBI Taxonomy" id="1302712"/>
    <lineage>
        <taxon>Eukaryota</taxon>
        <taxon>Fungi</taxon>
        <taxon>Dikarya</taxon>
        <taxon>Ascomycota</taxon>
        <taxon>Pezizomycotina</taxon>
        <taxon>Dothideomycetes</taxon>
        <taxon>Pleosporomycetidae</taxon>
        <taxon>Pleosporales</taxon>
        <taxon>Pleosporineae</taxon>
        <taxon>Pleosporaceae</taxon>
        <taxon>Pyrenophora</taxon>
    </lineage>
</organism>
<protein>
    <recommendedName>
        <fullName evidence="3">F-box domain-containing protein</fullName>
    </recommendedName>
</protein>
<evidence type="ECO:0008006" key="3">
    <source>
        <dbReference type="Google" id="ProtNLM"/>
    </source>
</evidence>
<sequence length="121" mass="13974">MFQLPSTTIAIGDPRTTIHGLPHETIFKIGAQFAGVNRNRDLANLALVSTAWRTVAQKWLLKEPCFHITNIYKYMWKLGHRSKLLEQVLDDNYEKTSLCIMTLERPPYEGEWDKDGDAVKR</sequence>
<dbReference type="Proteomes" id="UP000265663">
    <property type="component" value="Unassembled WGS sequence"/>
</dbReference>
<keyword evidence="2" id="KW-1185">Reference proteome</keyword>
<dbReference type="EMBL" id="KE747818">
    <property type="protein sequence ID" value="RMZ69655.1"/>
    <property type="molecule type" value="Genomic_DNA"/>
</dbReference>
<reference evidence="1 2" key="1">
    <citation type="journal article" date="2014" name="PLoS ONE">
        <title>De novo Genome Assembly of the Fungal Plant Pathogen Pyrenophora semeniperda.</title>
        <authorList>
            <person name="Soliai M.M."/>
            <person name="Meyer S.E."/>
            <person name="Udall J.A."/>
            <person name="Elzinga D.E."/>
            <person name="Hermansen R.A."/>
            <person name="Bodily P.M."/>
            <person name="Hart A.A."/>
            <person name="Coleman C.E."/>
        </authorList>
    </citation>
    <scope>NUCLEOTIDE SEQUENCE [LARGE SCALE GENOMIC DNA]</scope>
    <source>
        <strain evidence="1 2">CCB06</strain>
        <tissue evidence="1">Mycelium</tissue>
    </source>
</reference>
<name>A0A3M7M563_9PLEO</name>
<gene>
    <name evidence="1" type="ORF">GMOD_00006494</name>
</gene>
<accession>A0A3M7M563</accession>
<proteinExistence type="predicted"/>